<accession>A0A7J5UKT7</accession>
<dbReference type="SUPFAM" id="SSF54534">
    <property type="entry name" value="FKBP-like"/>
    <property type="match status" value="1"/>
</dbReference>
<dbReference type="AlphaFoldDB" id="A0A7J5UKT7"/>
<dbReference type="Proteomes" id="UP000451860">
    <property type="component" value="Unassembled WGS sequence"/>
</dbReference>
<dbReference type="PROSITE" id="PS51257">
    <property type="entry name" value="PROKAR_LIPOPROTEIN"/>
    <property type="match status" value="1"/>
</dbReference>
<proteinExistence type="inferred from homology"/>
<keyword evidence="8" id="KW-1185">Reference proteome</keyword>
<reference evidence="7 8" key="1">
    <citation type="submission" date="2019-10" db="EMBL/GenBank/DDBJ databases">
        <title>Georgenia wutianyii sp. nov. and Georgenia yuyongxinii sp. nov. isolated from plateau pika (Ochotona curzoniae) in the Qinghai-Tibet plateau of China.</title>
        <authorList>
            <person name="Tian Z."/>
        </authorList>
    </citation>
    <scope>NUCLEOTIDE SEQUENCE [LARGE SCALE GENOMIC DNA]</scope>
    <source>
        <strain evidence="7 8">DSM 21501</strain>
    </source>
</reference>
<evidence type="ECO:0000313" key="8">
    <source>
        <dbReference type="Proteomes" id="UP000451860"/>
    </source>
</evidence>
<dbReference type="InterPro" id="IPR001179">
    <property type="entry name" value="PPIase_FKBP_dom"/>
</dbReference>
<dbReference type="EMBL" id="WHJE01000108">
    <property type="protein sequence ID" value="KAE8762946.1"/>
    <property type="molecule type" value="Genomic_DNA"/>
</dbReference>
<evidence type="ECO:0000256" key="4">
    <source>
        <dbReference type="PROSITE-ProRule" id="PRU00277"/>
    </source>
</evidence>
<keyword evidence="3 4" id="KW-0413">Isomerase</keyword>
<dbReference type="RefSeq" id="WP_152201727.1">
    <property type="nucleotide sequence ID" value="NZ_VUKF01000008.1"/>
</dbReference>
<organism evidence="7 8">
    <name type="scientific">Georgenia thermotolerans</name>
    <dbReference type="NCBI Taxonomy" id="527326"/>
    <lineage>
        <taxon>Bacteria</taxon>
        <taxon>Bacillati</taxon>
        <taxon>Actinomycetota</taxon>
        <taxon>Actinomycetes</taxon>
        <taxon>Micrococcales</taxon>
        <taxon>Bogoriellaceae</taxon>
        <taxon>Georgenia</taxon>
    </lineage>
</organism>
<evidence type="ECO:0000313" key="7">
    <source>
        <dbReference type="EMBL" id="KAE8762946.1"/>
    </source>
</evidence>
<sequence length="309" mass="32742">MKRSTTRAVRAPRVLAAWLAVVLALVLLGACTPGKKAQDDQTPQVSVTGTFGSIPVVTFRPPLPLTESSVETLIEGDGRELAEGEPVVLTLTAYDGEDGELVDNRQVGEVRTLMLTKEDVGEDLYPVLVGAREGSRLLVRQPVHEKGMDRMLVLVLDVRYTRARGEPVTPPEGLPTVEVAEDGTPSISLPDTDPPGELVVQPLVRGDGAQVRPGQDVTVQYTGVAWESGEPYDSTWAAGKVPRTLKLDETIPGLRDGLLDQTVGSQVLLVIPPAQARGTDTLVLVVDILAVSGGQDASVVPAPTTSAPD</sequence>
<dbReference type="GO" id="GO:0003755">
    <property type="term" value="F:peptidyl-prolyl cis-trans isomerase activity"/>
    <property type="evidence" value="ECO:0007669"/>
    <property type="project" value="UniProtKB-UniRule"/>
</dbReference>
<dbReference type="InterPro" id="IPR046357">
    <property type="entry name" value="PPIase_dom_sf"/>
</dbReference>
<evidence type="ECO:0000256" key="3">
    <source>
        <dbReference type="ARBA" id="ARBA00023235"/>
    </source>
</evidence>
<evidence type="ECO:0000256" key="5">
    <source>
        <dbReference type="RuleBase" id="RU003915"/>
    </source>
</evidence>
<comment type="similarity">
    <text evidence="5">Belongs to the FKBP-type PPIase family.</text>
</comment>
<comment type="caution">
    <text evidence="7">The sequence shown here is derived from an EMBL/GenBank/DDBJ whole genome shotgun (WGS) entry which is preliminary data.</text>
</comment>
<protein>
    <recommendedName>
        <fullName evidence="5">Peptidyl-prolyl cis-trans isomerase</fullName>
        <ecNumber evidence="5">5.2.1.8</ecNumber>
    </recommendedName>
</protein>
<evidence type="ECO:0000256" key="2">
    <source>
        <dbReference type="ARBA" id="ARBA00023110"/>
    </source>
</evidence>
<dbReference type="PROSITE" id="PS50059">
    <property type="entry name" value="FKBP_PPIASE"/>
    <property type="match status" value="1"/>
</dbReference>
<dbReference type="OrthoDB" id="25996at2"/>
<feature type="domain" description="PPIase FKBP-type" evidence="6">
    <location>
        <begin position="214"/>
        <end position="278"/>
    </location>
</feature>
<dbReference type="Gene3D" id="3.10.50.40">
    <property type="match status" value="1"/>
</dbReference>
<dbReference type="EC" id="5.2.1.8" evidence="5"/>
<name>A0A7J5UKT7_9MICO</name>
<evidence type="ECO:0000259" key="6">
    <source>
        <dbReference type="PROSITE" id="PS50059"/>
    </source>
</evidence>
<comment type="catalytic activity">
    <reaction evidence="1 4 5">
        <text>[protein]-peptidylproline (omega=180) = [protein]-peptidylproline (omega=0)</text>
        <dbReference type="Rhea" id="RHEA:16237"/>
        <dbReference type="Rhea" id="RHEA-COMP:10747"/>
        <dbReference type="Rhea" id="RHEA-COMP:10748"/>
        <dbReference type="ChEBI" id="CHEBI:83833"/>
        <dbReference type="ChEBI" id="CHEBI:83834"/>
        <dbReference type="EC" id="5.2.1.8"/>
    </reaction>
</comment>
<gene>
    <name evidence="7" type="ORF">GB883_16735</name>
</gene>
<dbReference type="Pfam" id="PF00254">
    <property type="entry name" value="FKBP_C"/>
    <property type="match status" value="1"/>
</dbReference>
<evidence type="ECO:0000256" key="1">
    <source>
        <dbReference type="ARBA" id="ARBA00000971"/>
    </source>
</evidence>
<keyword evidence="2 4" id="KW-0697">Rotamase</keyword>